<evidence type="ECO:0000313" key="2">
    <source>
        <dbReference type="EMBL" id="QHW34020.1"/>
    </source>
</evidence>
<evidence type="ECO:0000259" key="1">
    <source>
        <dbReference type="PROSITE" id="PS51186"/>
    </source>
</evidence>
<dbReference type="Gene3D" id="3.40.630.30">
    <property type="match status" value="1"/>
</dbReference>
<evidence type="ECO:0000313" key="3">
    <source>
        <dbReference type="Proteomes" id="UP000479114"/>
    </source>
</evidence>
<dbReference type="PROSITE" id="PS51186">
    <property type="entry name" value="GNAT"/>
    <property type="match status" value="1"/>
</dbReference>
<keyword evidence="2" id="KW-0808">Transferase</keyword>
<dbReference type="CDD" id="cd04301">
    <property type="entry name" value="NAT_SF"/>
    <property type="match status" value="1"/>
</dbReference>
<dbReference type="RefSeq" id="WP_162644017.1">
    <property type="nucleotide sequence ID" value="NZ_CP048286.1"/>
</dbReference>
<dbReference type="InterPro" id="IPR000182">
    <property type="entry name" value="GNAT_dom"/>
</dbReference>
<dbReference type="EMBL" id="CP048286">
    <property type="protein sequence ID" value="QHW34020.1"/>
    <property type="molecule type" value="Genomic_DNA"/>
</dbReference>
<dbReference type="Pfam" id="PF00583">
    <property type="entry name" value="Acetyltransf_1"/>
    <property type="match status" value="1"/>
</dbReference>
<keyword evidence="3" id="KW-1185">Reference proteome</keyword>
<dbReference type="KEGG" id="prz:GZH47_26655"/>
<protein>
    <submittedName>
        <fullName evidence="2">GNAT family N-acetyltransferase</fullName>
    </submittedName>
</protein>
<name>A0A6C0P639_9BACL</name>
<reference evidence="2 3" key="1">
    <citation type="submission" date="2020-02" db="EMBL/GenBank/DDBJ databases">
        <title>Paenibacillus sp. nov., isolated from rhizosphere soil of tomato.</title>
        <authorList>
            <person name="Weon H.-Y."/>
            <person name="Lee S.A."/>
        </authorList>
    </citation>
    <scope>NUCLEOTIDE SEQUENCE [LARGE SCALE GENOMIC DNA]</scope>
    <source>
        <strain evidence="2 3">14171R-81</strain>
    </source>
</reference>
<dbReference type="AlphaFoldDB" id="A0A6C0P639"/>
<proteinExistence type="predicted"/>
<dbReference type="InterPro" id="IPR016181">
    <property type="entry name" value="Acyl_CoA_acyltransferase"/>
</dbReference>
<feature type="domain" description="N-acetyltransferase" evidence="1">
    <location>
        <begin position="14"/>
        <end position="161"/>
    </location>
</feature>
<gene>
    <name evidence="2" type="ORF">GZH47_26655</name>
</gene>
<dbReference type="Proteomes" id="UP000479114">
    <property type="component" value="Chromosome"/>
</dbReference>
<dbReference type="GO" id="GO:0016747">
    <property type="term" value="F:acyltransferase activity, transferring groups other than amino-acyl groups"/>
    <property type="evidence" value="ECO:0007669"/>
    <property type="project" value="InterPro"/>
</dbReference>
<accession>A0A6C0P639</accession>
<organism evidence="2 3">
    <name type="scientific">Paenibacillus rhizovicinus</name>
    <dbReference type="NCBI Taxonomy" id="2704463"/>
    <lineage>
        <taxon>Bacteria</taxon>
        <taxon>Bacillati</taxon>
        <taxon>Bacillota</taxon>
        <taxon>Bacilli</taxon>
        <taxon>Bacillales</taxon>
        <taxon>Paenibacillaceae</taxon>
        <taxon>Paenibacillus</taxon>
    </lineage>
</organism>
<sequence length="161" mass="18834">MAVALEKVTEGGLNTLKNLFELAAYDLSEWSGANIGEGGQYLQDLDCKSWYENPDYRLFFIRVEGLLAGCIVIRYLNDENMYYLNHFFVLRKFRGKRIGKEAATMAFNLYEGKWRVSEFDWNVPAQLFWRKVIQGYTNDSFIESRRKDNKGPAQEFTNQKL</sequence>
<dbReference type="SUPFAM" id="SSF55729">
    <property type="entry name" value="Acyl-CoA N-acyltransferases (Nat)"/>
    <property type="match status" value="1"/>
</dbReference>